<name>A0ABV7CZY7_9PROT</name>
<comment type="catalytic activity">
    <reaction evidence="9">
        <text>N-terminal S-1,2-diacyl-sn-glyceryl-L-cysteinyl-[lipoprotein] + a glycerophospholipid = N-acyl-S-1,2-diacyl-sn-glyceryl-L-cysteinyl-[lipoprotein] + a 2-acyl-sn-glycero-3-phospholipid + H(+)</text>
        <dbReference type="Rhea" id="RHEA:48228"/>
        <dbReference type="Rhea" id="RHEA-COMP:14681"/>
        <dbReference type="Rhea" id="RHEA-COMP:14684"/>
        <dbReference type="ChEBI" id="CHEBI:15378"/>
        <dbReference type="ChEBI" id="CHEBI:136912"/>
        <dbReference type="ChEBI" id="CHEBI:140656"/>
        <dbReference type="ChEBI" id="CHEBI:140657"/>
        <dbReference type="ChEBI" id="CHEBI:140660"/>
        <dbReference type="EC" id="2.3.1.269"/>
    </reaction>
</comment>
<comment type="function">
    <text evidence="9">Catalyzes the phospholipid dependent N-acylation of the N-terminal cysteine of apolipoprotein, the last step in lipoprotein maturation.</text>
</comment>
<evidence type="ECO:0000256" key="2">
    <source>
        <dbReference type="ARBA" id="ARBA00010065"/>
    </source>
</evidence>
<evidence type="ECO:0000256" key="1">
    <source>
        <dbReference type="ARBA" id="ARBA00004651"/>
    </source>
</evidence>
<feature type="transmembrane region" description="Helical" evidence="9">
    <location>
        <begin position="143"/>
        <end position="163"/>
    </location>
</feature>
<comment type="caution">
    <text evidence="11">The sequence shown here is derived from an EMBL/GenBank/DDBJ whole genome shotgun (WGS) entry which is preliminary data.</text>
</comment>
<dbReference type="PANTHER" id="PTHR38686">
    <property type="entry name" value="APOLIPOPROTEIN N-ACYLTRANSFERASE"/>
    <property type="match status" value="1"/>
</dbReference>
<sequence length="545" mass="61015">MANNNTPVSERDKLHLGTMQFLCWLDGKSIYGRAFLAFIAGALLSRCFAPVNMFPLVFLAIPVCLLLVSHARGGRDAFAAGWWFGLGLFSVGLNWVGHSFTQQDQVPAILAPFAVFFLAAILALYQGIVFWVSWRLGVRGWRLVLVFAAIWTLMEVARSIWFSGFPWHLIGSMWADWLSVAQILYLIGIYGLSFLTLLVAGSFFLFFDRGGFSMRGLYVPCAALVVLAIVAGTGYYRLHTHATRFDLDVSMRLVQANVPQREKWISYLIDDHFDSHMQLSRSSDKNGKAEGIKLLIWPETAVQRESFDREGSLLRWRMSKLLDFGSYALTGAPRYTEENDEIKYYNSLIAINSKAELYARYDKNHLVPFGEYMPFADFLRAIGLSQLAGDVAFASGTELKTISLPGVPSFSPLICYESLFSGHVIRLDDRPEWLLNISNDGWFGMTEGPYQHLAQARLRAIEEGLPLVRSTSTGISAVIDSYGRTVSSLGLGKMGTVESPLPLSIEPPLVSSMLRNLLMAFLTAVIVLYYLIQVVRAWRTAQTQK</sequence>
<accession>A0ABV7CZY7</accession>
<protein>
    <recommendedName>
        <fullName evidence="9">Apolipoprotein N-acyltransferase</fullName>
        <shortName evidence="9">ALP N-acyltransferase</shortName>
        <ecNumber evidence="9">2.3.1.269</ecNumber>
    </recommendedName>
</protein>
<feature type="transmembrane region" description="Helical" evidence="9">
    <location>
        <begin position="21"/>
        <end position="43"/>
    </location>
</feature>
<dbReference type="InterPro" id="IPR003010">
    <property type="entry name" value="C-N_Hydrolase"/>
</dbReference>
<keyword evidence="6 9" id="KW-1133">Transmembrane helix</keyword>
<dbReference type="InterPro" id="IPR004563">
    <property type="entry name" value="Apolipo_AcylTrfase"/>
</dbReference>
<dbReference type="HAMAP" id="MF_01148">
    <property type="entry name" value="Lnt"/>
    <property type="match status" value="1"/>
</dbReference>
<evidence type="ECO:0000256" key="5">
    <source>
        <dbReference type="ARBA" id="ARBA00022692"/>
    </source>
</evidence>
<keyword evidence="4 9" id="KW-0808">Transferase</keyword>
<evidence type="ECO:0000256" key="8">
    <source>
        <dbReference type="ARBA" id="ARBA00023315"/>
    </source>
</evidence>
<evidence type="ECO:0000259" key="10">
    <source>
        <dbReference type="PROSITE" id="PS50263"/>
    </source>
</evidence>
<evidence type="ECO:0000256" key="7">
    <source>
        <dbReference type="ARBA" id="ARBA00023136"/>
    </source>
</evidence>
<dbReference type="GO" id="GO:0016746">
    <property type="term" value="F:acyltransferase activity"/>
    <property type="evidence" value="ECO:0007669"/>
    <property type="project" value="UniProtKB-KW"/>
</dbReference>
<organism evidence="11 12">
    <name type="scientific">Kordiimonas pumila</name>
    <dbReference type="NCBI Taxonomy" id="2161677"/>
    <lineage>
        <taxon>Bacteria</taxon>
        <taxon>Pseudomonadati</taxon>
        <taxon>Pseudomonadota</taxon>
        <taxon>Alphaproteobacteria</taxon>
        <taxon>Kordiimonadales</taxon>
        <taxon>Kordiimonadaceae</taxon>
        <taxon>Kordiimonas</taxon>
    </lineage>
</organism>
<feature type="transmembrane region" description="Helical" evidence="9">
    <location>
        <begin position="49"/>
        <end position="68"/>
    </location>
</feature>
<dbReference type="NCBIfam" id="TIGR00546">
    <property type="entry name" value="lnt"/>
    <property type="match status" value="1"/>
</dbReference>
<keyword evidence="5 9" id="KW-0812">Transmembrane</keyword>
<feature type="transmembrane region" description="Helical" evidence="9">
    <location>
        <begin position="183"/>
        <end position="205"/>
    </location>
</feature>
<dbReference type="PANTHER" id="PTHR38686:SF1">
    <property type="entry name" value="APOLIPOPROTEIN N-ACYLTRANSFERASE"/>
    <property type="match status" value="1"/>
</dbReference>
<evidence type="ECO:0000313" key="12">
    <source>
        <dbReference type="Proteomes" id="UP001595444"/>
    </source>
</evidence>
<feature type="transmembrane region" description="Helical" evidence="9">
    <location>
        <begin position="513"/>
        <end position="532"/>
    </location>
</feature>
<keyword evidence="7 9" id="KW-0472">Membrane</keyword>
<dbReference type="EMBL" id="JBHRSL010000001">
    <property type="protein sequence ID" value="MFC3050319.1"/>
    <property type="molecule type" value="Genomic_DNA"/>
</dbReference>
<dbReference type="RefSeq" id="WP_194214718.1">
    <property type="nucleotide sequence ID" value="NZ_CP061205.1"/>
</dbReference>
<evidence type="ECO:0000256" key="9">
    <source>
        <dbReference type="HAMAP-Rule" id="MF_01148"/>
    </source>
</evidence>
<evidence type="ECO:0000256" key="6">
    <source>
        <dbReference type="ARBA" id="ARBA00022989"/>
    </source>
</evidence>
<feature type="transmembrane region" description="Helical" evidence="9">
    <location>
        <begin position="109"/>
        <end position="131"/>
    </location>
</feature>
<comment type="subcellular location">
    <subcellularLocation>
        <location evidence="1 9">Cell membrane</location>
        <topology evidence="1 9">Multi-pass membrane protein</topology>
    </subcellularLocation>
</comment>
<keyword evidence="12" id="KW-1185">Reference proteome</keyword>
<dbReference type="Pfam" id="PF00795">
    <property type="entry name" value="CN_hydrolase"/>
    <property type="match status" value="1"/>
</dbReference>
<dbReference type="InterPro" id="IPR045378">
    <property type="entry name" value="LNT_N"/>
</dbReference>
<keyword evidence="8 9" id="KW-0012">Acyltransferase</keyword>
<proteinExistence type="inferred from homology"/>
<gene>
    <name evidence="9 11" type="primary">lnt</name>
    <name evidence="11" type="ORF">ACFOKA_00220</name>
</gene>
<dbReference type="Proteomes" id="UP001595444">
    <property type="component" value="Unassembled WGS sequence"/>
</dbReference>
<dbReference type="EC" id="2.3.1.269" evidence="9"/>
<dbReference type="SUPFAM" id="SSF56317">
    <property type="entry name" value="Carbon-nitrogen hydrolase"/>
    <property type="match status" value="1"/>
</dbReference>
<dbReference type="PROSITE" id="PS50263">
    <property type="entry name" value="CN_HYDROLASE"/>
    <property type="match status" value="1"/>
</dbReference>
<comment type="pathway">
    <text evidence="9">Protein modification; lipoprotein biosynthesis (N-acyl transfer).</text>
</comment>
<feature type="transmembrane region" description="Helical" evidence="9">
    <location>
        <begin position="217"/>
        <end position="236"/>
    </location>
</feature>
<feature type="transmembrane region" description="Helical" evidence="9">
    <location>
        <begin position="80"/>
        <end position="97"/>
    </location>
</feature>
<evidence type="ECO:0000256" key="4">
    <source>
        <dbReference type="ARBA" id="ARBA00022679"/>
    </source>
</evidence>
<feature type="domain" description="CN hydrolase" evidence="10">
    <location>
        <begin position="254"/>
        <end position="503"/>
    </location>
</feature>
<evidence type="ECO:0000256" key="3">
    <source>
        <dbReference type="ARBA" id="ARBA00022475"/>
    </source>
</evidence>
<keyword evidence="3 9" id="KW-1003">Cell membrane</keyword>
<dbReference type="Gene3D" id="3.60.110.10">
    <property type="entry name" value="Carbon-nitrogen hydrolase"/>
    <property type="match status" value="1"/>
</dbReference>
<comment type="similarity">
    <text evidence="2 9">Belongs to the CN hydrolase family. Apolipoprotein N-acyltransferase subfamily.</text>
</comment>
<dbReference type="Pfam" id="PF20154">
    <property type="entry name" value="LNT_N"/>
    <property type="match status" value="1"/>
</dbReference>
<evidence type="ECO:0000313" key="11">
    <source>
        <dbReference type="EMBL" id="MFC3050319.1"/>
    </source>
</evidence>
<dbReference type="CDD" id="cd07571">
    <property type="entry name" value="ALP_N-acyl_transferase"/>
    <property type="match status" value="1"/>
</dbReference>
<reference evidence="12" key="1">
    <citation type="journal article" date="2019" name="Int. J. Syst. Evol. Microbiol.">
        <title>The Global Catalogue of Microorganisms (GCM) 10K type strain sequencing project: providing services to taxonomists for standard genome sequencing and annotation.</title>
        <authorList>
            <consortium name="The Broad Institute Genomics Platform"/>
            <consortium name="The Broad Institute Genome Sequencing Center for Infectious Disease"/>
            <person name="Wu L."/>
            <person name="Ma J."/>
        </authorList>
    </citation>
    <scope>NUCLEOTIDE SEQUENCE [LARGE SCALE GENOMIC DNA]</scope>
    <source>
        <strain evidence="12">KCTC 62164</strain>
    </source>
</reference>
<dbReference type="InterPro" id="IPR036526">
    <property type="entry name" value="C-N_Hydrolase_sf"/>
</dbReference>